<proteinExistence type="predicted"/>
<dbReference type="Proteomes" id="UP000479132">
    <property type="component" value="Unassembled WGS sequence"/>
</dbReference>
<evidence type="ECO:0000313" key="2">
    <source>
        <dbReference type="EMBL" id="NGP88987.1"/>
    </source>
</evidence>
<dbReference type="EMBL" id="JAALLS010000014">
    <property type="protein sequence ID" value="NGP88987.1"/>
    <property type="molecule type" value="Genomic_DNA"/>
</dbReference>
<dbReference type="Pfam" id="PF14082">
    <property type="entry name" value="SduA_C"/>
    <property type="match status" value="1"/>
</dbReference>
<dbReference type="InterPro" id="IPR025359">
    <property type="entry name" value="SduA_C"/>
</dbReference>
<protein>
    <submittedName>
        <fullName evidence="2">DUF4263 domain-containing protein</fullName>
    </submittedName>
</protein>
<evidence type="ECO:0000313" key="3">
    <source>
        <dbReference type="Proteomes" id="UP000479132"/>
    </source>
</evidence>
<dbReference type="AlphaFoldDB" id="A0A6M1T4L3"/>
<comment type="caution">
    <text evidence="2">The sequence shown here is derived from an EMBL/GenBank/DDBJ whole genome shotgun (WGS) entry which is preliminary data.</text>
</comment>
<feature type="domain" description="Shedu protein SduA C-terminal" evidence="1">
    <location>
        <begin position="190"/>
        <end position="360"/>
    </location>
</feature>
<organism evidence="2 3">
    <name type="scientific">Fodinibius halophilus</name>
    <dbReference type="NCBI Taxonomy" id="1736908"/>
    <lineage>
        <taxon>Bacteria</taxon>
        <taxon>Pseudomonadati</taxon>
        <taxon>Balneolota</taxon>
        <taxon>Balneolia</taxon>
        <taxon>Balneolales</taxon>
        <taxon>Balneolaceae</taxon>
        <taxon>Fodinibius</taxon>
    </lineage>
</organism>
<name>A0A6M1T4L3_9BACT</name>
<evidence type="ECO:0000259" key="1">
    <source>
        <dbReference type="Pfam" id="PF14082"/>
    </source>
</evidence>
<sequence>MSKSNQEPTEEEIIRRSKENHLYSHDFGGGRYFQVVHEDKNGFEVRLAPRTMFKVVYIKNKGDIEGLEIIKLVNKDEKERVKLNKFNFAQLKAFLAFIDEIDLGAITERRLKLDEENKLDEGTKKKIKTLLAQEGGEEIIESLISEGIVTSKDIVNTGYRKRQINEFKRLLTEKNYWKQYSNDEEINSQKEEKTWQHFFSKNEWIFGYGLDYRFQGILQKEFHASSTEADGSSAVIGDFLIGDKRFTTFVEIKKPSTPLFGNSKNRSNAWALSNDLIDSVSQILEQKASGQIRLEQKDLHDDKGEPIIQKSYDSKVILIIGNWDKVTYDNPKEKIIKGKTFELYRRDSRNVEIITYDELYNRAKFIANQSIK</sequence>
<gene>
    <name evidence="2" type="ORF">G3569_11515</name>
</gene>
<accession>A0A6M1T4L3</accession>
<reference evidence="2 3" key="1">
    <citation type="submission" date="2020-02" db="EMBL/GenBank/DDBJ databases">
        <title>Aliifodinibius halophilus 2W32, complete genome.</title>
        <authorList>
            <person name="Li Y."/>
            <person name="Wu S."/>
        </authorList>
    </citation>
    <scope>NUCLEOTIDE SEQUENCE [LARGE SCALE GENOMIC DNA]</scope>
    <source>
        <strain evidence="2 3">2W32</strain>
    </source>
</reference>
<dbReference type="RefSeq" id="WP_165269264.1">
    <property type="nucleotide sequence ID" value="NZ_JAALLS010000014.1"/>
</dbReference>
<keyword evidence="3" id="KW-1185">Reference proteome</keyword>